<evidence type="ECO:0000313" key="3">
    <source>
        <dbReference type="Proteomes" id="UP001189429"/>
    </source>
</evidence>
<reference evidence="2" key="1">
    <citation type="submission" date="2023-10" db="EMBL/GenBank/DDBJ databases">
        <authorList>
            <person name="Chen Y."/>
            <person name="Shah S."/>
            <person name="Dougan E. K."/>
            <person name="Thang M."/>
            <person name="Chan C."/>
        </authorList>
    </citation>
    <scope>NUCLEOTIDE SEQUENCE [LARGE SCALE GENOMIC DNA]</scope>
</reference>
<feature type="non-terminal residue" evidence="2">
    <location>
        <position position="1"/>
    </location>
</feature>
<proteinExistence type="predicted"/>
<dbReference type="EMBL" id="CAUYUJ010008524">
    <property type="protein sequence ID" value="CAK0824175.1"/>
    <property type="molecule type" value="Genomic_DNA"/>
</dbReference>
<comment type="caution">
    <text evidence="2">The sequence shown here is derived from an EMBL/GenBank/DDBJ whole genome shotgun (WGS) entry which is preliminary data.</text>
</comment>
<organism evidence="2 3">
    <name type="scientific">Prorocentrum cordatum</name>
    <dbReference type="NCBI Taxonomy" id="2364126"/>
    <lineage>
        <taxon>Eukaryota</taxon>
        <taxon>Sar</taxon>
        <taxon>Alveolata</taxon>
        <taxon>Dinophyceae</taxon>
        <taxon>Prorocentrales</taxon>
        <taxon>Prorocentraceae</taxon>
        <taxon>Prorocentrum</taxon>
    </lineage>
</organism>
<sequence length="132" mass="13571">RFWRQAGEATFRSAADAQAHRARLRGADAEGPGWGFPAGAAAVASRAAAEAFAKAGAAADAAGPAARTQAATEPAIRYPLGVGPARPDGVAGKQKLQGEAYQPGKNSGCGHAREQERRHSLKRPVLSGSCPW</sequence>
<keyword evidence="3" id="KW-1185">Reference proteome</keyword>
<feature type="region of interest" description="Disordered" evidence="1">
    <location>
        <begin position="79"/>
        <end position="132"/>
    </location>
</feature>
<evidence type="ECO:0000256" key="1">
    <source>
        <dbReference type="SAM" id="MobiDB-lite"/>
    </source>
</evidence>
<evidence type="ECO:0000313" key="2">
    <source>
        <dbReference type="EMBL" id="CAK0824175.1"/>
    </source>
</evidence>
<accession>A0ABN9S1N2</accession>
<gene>
    <name evidence="2" type="ORF">PCOR1329_LOCUS24653</name>
</gene>
<protein>
    <submittedName>
        <fullName evidence="2">Uncharacterized protein</fullName>
    </submittedName>
</protein>
<dbReference type="Proteomes" id="UP001189429">
    <property type="component" value="Unassembled WGS sequence"/>
</dbReference>
<name>A0ABN9S1N2_9DINO</name>